<dbReference type="PATRIC" id="fig|1705565.3.peg.4571"/>
<keyword evidence="4" id="KW-0460">Magnesium</keyword>
<dbReference type="InterPro" id="IPR023214">
    <property type="entry name" value="HAD_sf"/>
</dbReference>
<keyword evidence="6" id="KW-1185">Reference proteome</keyword>
<protein>
    <submittedName>
        <fullName evidence="5">Haloacid dehalogenase</fullName>
    </submittedName>
</protein>
<dbReference type="InterPro" id="IPR006385">
    <property type="entry name" value="HAD_hydro_SerB1"/>
</dbReference>
<dbReference type="RefSeq" id="WP_054402911.1">
    <property type="nucleotide sequence ID" value="NZ_LIUT01000001.1"/>
</dbReference>
<dbReference type="PANTHER" id="PTHR43344:SF13">
    <property type="entry name" value="PHOSPHATASE RV3661-RELATED"/>
    <property type="match status" value="1"/>
</dbReference>
<keyword evidence="2" id="KW-0479">Metal-binding</keyword>
<keyword evidence="3" id="KW-0378">Hydrolase</keyword>
<proteinExistence type="inferred from homology"/>
<dbReference type="CDD" id="cd02612">
    <property type="entry name" value="HAD_PGPPase"/>
    <property type="match status" value="1"/>
</dbReference>
<dbReference type="InterPro" id="IPR036412">
    <property type="entry name" value="HAD-like_sf"/>
</dbReference>
<dbReference type="Gene3D" id="3.40.50.1000">
    <property type="entry name" value="HAD superfamily/HAD-like"/>
    <property type="match status" value="1"/>
</dbReference>
<dbReference type="SUPFAM" id="SSF56784">
    <property type="entry name" value="HAD-like"/>
    <property type="match status" value="1"/>
</dbReference>
<dbReference type="NCBIfam" id="TIGR01488">
    <property type="entry name" value="HAD-SF-IB"/>
    <property type="match status" value="1"/>
</dbReference>
<dbReference type="Pfam" id="PF12710">
    <property type="entry name" value="HAD"/>
    <property type="match status" value="1"/>
</dbReference>
<evidence type="ECO:0000256" key="4">
    <source>
        <dbReference type="ARBA" id="ARBA00022842"/>
    </source>
</evidence>
<dbReference type="PANTHER" id="PTHR43344">
    <property type="entry name" value="PHOSPHOSERINE PHOSPHATASE"/>
    <property type="match status" value="1"/>
</dbReference>
<dbReference type="GO" id="GO:0016787">
    <property type="term" value="F:hydrolase activity"/>
    <property type="evidence" value="ECO:0007669"/>
    <property type="project" value="UniProtKB-KW"/>
</dbReference>
<dbReference type="InterPro" id="IPR050582">
    <property type="entry name" value="HAD-like_SerB"/>
</dbReference>
<accession>A0A0M1P609</accession>
<evidence type="ECO:0000256" key="3">
    <source>
        <dbReference type="ARBA" id="ARBA00022801"/>
    </source>
</evidence>
<dbReference type="OrthoDB" id="9794212at2"/>
<dbReference type="Proteomes" id="UP000036932">
    <property type="component" value="Unassembled WGS sequence"/>
</dbReference>
<dbReference type="AlphaFoldDB" id="A0A0M1P609"/>
<evidence type="ECO:0000256" key="1">
    <source>
        <dbReference type="ARBA" id="ARBA00009184"/>
    </source>
</evidence>
<evidence type="ECO:0000313" key="5">
    <source>
        <dbReference type="EMBL" id="KOR89913.1"/>
    </source>
</evidence>
<evidence type="ECO:0000313" key="6">
    <source>
        <dbReference type="Proteomes" id="UP000036932"/>
    </source>
</evidence>
<dbReference type="GO" id="GO:0046872">
    <property type="term" value="F:metal ion binding"/>
    <property type="evidence" value="ECO:0007669"/>
    <property type="project" value="UniProtKB-KW"/>
</dbReference>
<comment type="caution">
    <text evidence="5">The sequence shown here is derived from an EMBL/GenBank/DDBJ whole genome shotgun (WGS) entry which is preliminary data.</text>
</comment>
<organism evidence="5 6">
    <name type="scientific">Paenibacillus solani</name>
    <dbReference type="NCBI Taxonomy" id="1705565"/>
    <lineage>
        <taxon>Bacteria</taxon>
        <taxon>Bacillati</taxon>
        <taxon>Bacillota</taxon>
        <taxon>Bacilli</taxon>
        <taxon>Bacillales</taxon>
        <taxon>Paenibacillaceae</taxon>
        <taxon>Paenibacillus</taxon>
    </lineage>
</organism>
<dbReference type="NCBIfam" id="TIGR01490">
    <property type="entry name" value="HAD-SF-IB-hyp1"/>
    <property type="match status" value="1"/>
</dbReference>
<dbReference type="EMBL" id="LIUT01000001">
    <property type="protein sequence ID" value="KOR89913.1"/>
    <property type="molecule type" value="Genomic_DNA"/>
</dbReference>
<name>A0A0M1P609_9BACL</name>
<evidence type="ECO:0000256" key="2">
    <source>
        <dbReference type="ARBA" id="ARBA00022723"/>
    </source>
</evidence>
<gene>
    <name evidence="5" type="ORF">AM231_12730</name>
</gene>
<dbReference type="Gene3D" id="1.20.1440.100">
    <property type="entry name" value="SG protein - dephosphorylation function"/>
    <property type="match status" value="1"/>
</dbReference>
<reference evidence="6" key="1">
    <citation type="submission" date="2015-08" db="EMBL/GenBank/DDBJ databases">
        <title>Genome sequencing project for genomic taxonomy and phylogenomics of Bacillus-like bacteria.</title>
        <authorList>
            <person name="Liu B."/>
            <person name="Wang J."/>
            <person name="Zhu Y."/>
            <person name="Liu G."/>
            <person name="Chen Q."/>
            <person name="Chen Z."/>
            <person name="Lan J."/>
            <person name="Che J."/>
            <person name="Ge C."/>
            <person name="Shi H."/>
            <person name="Pan Z."/>
            <person name="Liu X."/>
        </authorList>
    </citation>
    <scope>NUCLEOTIDE SEQUENCE [LARGE SCALE GENOMIC DNA]</scope>
    <source>
        <strain evidence="6">FJAT-22460</strain>
    </source>
</reference>
<sequence>MKTKFAIFDIDKTIIHTDSMFQFLKFGIRKKPASSPVILNVVLRSLLYKLGLMQAEKAKSAYFHAMRHLEDADLKHFYETELKPAIYPDALKKMQDKKSEGYHVLLVTASPDAYMRYFAELPYVDKVIATKLSVKNGRFTSMIEGNNCKGEEKVHRIQQYLTEQQLTIDYDSSCAYSDSLSDLPMLGLVKHKFLINHKSAHGCEGLRWNR</sequence>
<comment type="similarity">
    <text evidence="1">Belongs to the HAD-like hydrolase superfamily. SerB family.</text>
</comment>